<accession>A0AAE0IML6</accession>
<name>A0AAE0IML6_9PEZI</name>
<sequence>MRRLWVSGFGLERGRSAGPFGTGFIPPQPTPAIPGRIVRSSYGQGQWLSRSRGCDGCDCNCNRNRLTSWPTAVVCSLTCHLDGWCFFGGRDTPGRHLHCSQAYFCIPPVPVVTISGSERVCSIHSTVGSNEWQLVKPSSLGSRLGAVKSAGRELHNIGGREADR</sequence>
<reference evidence="1" key="2">
    <citation type="submission" date="2023-06" db="EMBL/GenBank/DDBJ databases">
        <authorList>
            <consortium name="Lawrence Berkeley National Laboratory"/>
            <person name="Haridas S."/>
            <person name="Hensen N."/>
            <person name="Bonometti L."/>
            <person name="Westerberg I."/>
            <person name="Brannstrom I.O."/>
            <person name="Guillou S."/>
            <person name="Cros-Aarteil S."/>
            <person name="Calhoun S."/>
            <person name="Kuo A."/>
            <person name="Mondo S."/>
            <person name="Pangilinan J."/>
            <person name="Riley R."/>
            <person name="Labutti K."/>
            <person name="Andreopoulos B."/>
            <person name="Lipzen A."/>
            <person name="Chen C."/>
            <person name="Yanf M."/>
            <person name="Daum C."/>
            <person name="Ng V."/>
            <person name="Clum A."/>
            <person name="Steindorff A."/>
            <person name="Ohm R."/>
            <person name="Martin F."/>
            <person name="Silar P."/>
            <person name="Natvig D."/>
            <person name="Lalanne C."/>
            <person name="Gautier V."/>
            <person name="Ament-Velasquez S.L."/>
            <person name="Kruys A."/>
            <person name="Hutchinson M.I."/>
            <person name="Powell A.J."/>
            <person name="Barry K."/>
            <person name="Miller A.N."/>
            <person name="Grigoriev I.V."/>
            <person name="Debuchy R."/>
            <person name="Gladieux P."/>
            <person name="Thoren M.H."/>
            <person name="Johannesson H."/>
        </authorList>
    </citation>
    <scope>NUCLEOTIDE SEQUENCE</scope>
    <source>
        <strain evidence="1">SMH4131-1</strain>
    </source>
</reference>
<dbReference type="Proteomes" id="UP001286456">
    <property type="component" value="Unassembled WGS sequence"/>
</dbReference>
<comment type="caution">
    <text evidence="1">The sequence shown here is derived from an EMBL/GenBank/DDBJ whole genome shotgun (WGS) entry which is preliminary data.</text>
</comment>
<protein>
    <submittedName>
        <fullName evidence="1">Uncharacterized protein</fullName>
    </submittedName>
</protein>
<evidence type="ECO:0000313" key="2">
    <source>
        <dbReference type="Proteomes" id="UP001286456"/>
    </source>
</evidence>
<evidence type="ECO:0000313" key="1">
    <source>
        <dbReference type="EMBL" id="KAK3327728.1"/>
    </source>
</evidence>
<proteinExistence type="predicted"/>
<dbReference type="AlphaFoldDB" id="A0AAE0IML6"/>
<dbReference type="EMBL" id="JAUEPO010000003">
    <property type="protein sequence ID" value="KAK3327728.1"/>
    <property type="molecule type" value="Genomic_DNA"/>
</dbReference>
<keyword evidence="2" id="KW-1185">Reference proteome</keyword>
<organism evidence="1 2">
    <name type="scientific">Cercophora scortea</name>
    <dbReference type="NCBI Taxonomy" id="314031"/>
    <lineage>
        <taxon>Eukaryota</taxon>
        <taxon>Fungi</taxon>
        <taxon>Dikarya</taxon>
        <taxon>Ascomycota</taxon>
        <taxon>Pezizomycotina</taxon>
        <taxon>Sordariomycetes</taxon>
        <taxon>Sordariomycetidae</taxon>
        <taxon>Sordariales</taxon>
        <taxon>Lasiosphaeriaceae</taxon>
        <taxon>Cercophora</taxon>
    </lineage>
</organism>
<reference evidence="1" key="1">
    <citation type="journal article" date="2023" name="Mol. Phylogenet. Evol.">
        <title>Genome-scale phylogeny and comparative genomics of the fungal order Sordariales.</title>
        <authorList>
            <person name="Hensen N."/>
            <person name="Bonometti L."/>
            <person name="Westerberg I."/>
            <person name="Brannstrom I.O."/>
            <person name="Guillou S."/>
            <person name="Cros-Aarteil S."/>
            <person name="Calhoun S."/>
            <person name="Haridas S."/>
            <person name="Kuo A."/>
            <person name="Mondo S."/>
            <person name="Pangilinan J."/>
            <person name="Riley R."/>
            <person name="LaButti K."/>
            <person name="Andreopoulos B."/>
            <person name="Lipzen A."/>
            <person name="Chen C."/>
            <person name="Yan M."/>
            <person name="Daum C."/>
            <person name="Ng V."/>
            <person name="Clum A."/>
            <person name="Steindorff A."/>
            <person name="Ohm R.A."/>
            <person name="Martin F."/>
            <person name="Silar P."/>
            <person name="Natvig D.O."/>
            <person name="Lalanne C."/>
            <person name="Gautier V."/>
            <person name="Ament-Velasquez S.L."/>
            <person name="Kruys A."/>
            <person name="Hutchinson M.I."/>
            <person name="Powell A.J."/>
            <person name="Barry K."/>
            <person name="Miller A.N."/>
            <person name="Grigoriev I.V."/>
            <person name="Debuchy R."/>
            <person name="Gladieux P."/>
            <person name="Hiltunen Thoren M."/>
            <person name="Johannesson H."/>
        </authorList>
    </citation>
    <scope>NUCLEOTIDE SEQUENCE</scope>
    <source>
        <strain evidence="1">SMH4131-1</strain>
    </source>
</reference>
<gene>
    <name evidence="1" type="ORF">B0T19DRAFT_422624</name>
</gene>